<dbReference type="EMBL" id="CP157675">
    <property type="protein sequence ID" value="XBP70925.1"/>
    <property type="molecule type" value="Genomic_DNA"/>
</dbReference>
<dbReference type="Gene3D" id="3.40.50.720">
    <property type="entry name" value="NAD(P)-binding Rossmann-like Domain"/>
    <property type="match status" value="1"/>
</dbReference>
<evidence type="ECO:0000259" key="1">
    <source>
        <dbReference type="Pfam" id="PF01370"/>
    </source>
</evidence>
<dbReference type="InterPro" id="IPR029303">
    <property type="entry name" value="CapF_C"/>
</dbReference>
<sequence length="375" mass="40970">MKVLITGANGFVGKNLQLHLAGRKDVQVVCFTRGDNVAQLPVLLQGVDFVFHLAGVNRPQDPYEFVSGNVDLTQALCQAVGAVAEATGKPVSIVYTSSAQAGRDNPYGQSKRGAEDALLAVARSHQVPVHIFRLPNVFGKWCKPNYNSAVATFCHNIARGLSIQVNDPAAPVTLVYVDDVIERFVQLIDGADAAVDADGFATVAPQYTATVGELARQIQAFKDSRATLMTERVGTGLVRALYATYVSYLPVELFTYAVPQHADPRGVFVEMLKTPDAGQFSYFTAHPGITRGGHYHHSKTEKFLVIKGQARFKFRHMQTGQAHQLVTTGDQPEIVETVPGWTHDITNIGTEEMIVMLWANEVFDRARPDTFACPL</sequence>
<dbReference type="PANTHER" id="PTHR43245:SF55">
    <property type="entry name" value="NAD(P)-BINDING DOMAIN-CONTAINING PROTEIN"/>
    <property type="match status" value="1"/>
</dbReference>
<proteinExistence type="predicted"/>
<dbReference type="InterPro" id="IPR001509">
    <property type="entry name" value="Epimerase_deHydtase"/>
</dbReference>
<dbReference type="SUPFAM" id="SSF51735">
    <property type="entry name" value="NAD(P)-binding Rossmann-fold domains"/>
    <property type="match status" value="1"/>
</dbReference>
<evidence type="ECO:0000259" key="2">
    <source>
        <dbReference type="Pfam" id="PF14667"/>
    </source>
</evidence>
<name>A0AAU7LTP9_9BURK</name>
<dbReference type="Pfam" id="PF14667">
    <property type="entry name" value="Polysacc_synt_C"/>
    <property type="match status" value="1"/>
</dbReference>
<evidence type="ECO:0000313" key="3">
    <source>
        <dbReference type="EMBL" id="XBP70925.1"/>
    </source>
</evidence>
<feature type="domain" description="NAD-dependent epimerase/dehydratase" evidence="1">
    <location>
        <begin position="3"/>
        <end position="193"/>
    </location>
</feature>
<dbReference type="InterPro" id="IPR036291">
    <property type="entry name" value="NAD(P)-bd_dom_sf"/>
</dbReference>
<dbReference type="Pfam" id="PF01370">
    <property type="entry name" value="Epimerase"/>
    <property type="match status" value="1"/>
</dbReference>
<dbReference type="PANTHER" id="PTHR43245">
    <property type="entry name" value="BIFUNCTIONAL POLYMYXIN RESISTANCE PROTEIN ARNA"/>
    <property type="match status" value="1"/>
</dbReference>
<organism evidence="3">
    <name type="scientific">Polaromonas hydrogenivorans</name>
    <dbReference type="NCBI Taxonomy" id="335476"/>
    <lineage>
        <taxon>Bacteria</taxon>
        <taxon>Pseudomonadati</taxon>
        <taxon>Pseudomonadota</taxon>
        <taxon>Betaproteobacteria</taxon>
        <taxon>Burkholderiales</taxon>
        <taxon>Comamonadaceae</taxon>
        <taxon>Polaromonas</taxon>
    </lineage>
</organism>
<dbReference type="NCBIfam" id="NF047837">
    <property type="entry name" value="UDPAcbARedWbcJ"/>
    <property type="match status" value="1"/>
</dbReference>
<feature type="domain" description="Capsular polysaccharide assembling protein CapF C-terminal" evidence="2">
    <location>
        <begin position="261"/>
        <end position="371"/>
    </location>
</feature>
<dbReference type="InterPro" id="IPR014710">
    <property type="entry name" value="RmlC-like_jellyroll"/>
</dbReference>
<dbReference type="InterPro" id="IPR050177">
    <property type="entry name" value="Lipid_A_modif_metabolic_enz"/>
</dbReference>
<dbReference type="Gene3D" id="2.60.120.10">
    <property type="entry name" value="Jelly Rolls"/>
    <property type="match status" value="1"/>
</dbReference>
<dbReference type="RefSeq" id="WP_349280247.1">
    <property type="nucleotide sequence ID" value="NZ_CBCSCU010000019.1"/>
</dbReference>
<dbReference type="SUPFAM" id="SSF51182">
    <property type="entry name" value="RmlC-like cupins"/>
    <property type="match status" value="1"/>
</dbReference>
<accession>A0AAU7LTP9</accession>
<dbReference type="AlphaFoldDB" id="A0AAU7LTP9"/>
<gene>
    <name evidence="3" type="ORF">ABLV49_03685</name>
</gene>
<dbReference type="CDD" id="cd07007">
    <property type="entry name" value="cupin_CapF-like_C"/>
    <property type="match status" value="1"/>
</dbReference>
<reference evidence="3" key="1">
    <citation type="submission" date="2024-05" db="EMBL/GenBank/DDBJ databases">
        <authorList>
            <person name="Bunk B."/>
            <person name="Swiderski J."/>
            <person name="Sproer C."/>
            <person name="Thiel V."/>
        </authorList>
    </citation>
    <scope>NUCLEOTIDE SEQUENCE</scope>
    <source>
        <strain evidence="3">DSM 17735</strain>
    </source>
</reference>
<dbReference type="InterPro" id="IPR011051">
    <property type="entry name" value="RmlC_Cupin_sf"/>
</dbReference>
<dbReference type="CDD" id="cd05261">
    <property type="entry name" value="CAPF_like_SDR_e"/>
    <property type="match status" value="1"/>
</dbReference>
<protein>
    <submittedName>
        <fullName evidence="3">Capsular polysaccharide biosynthesis protein CapF</fullName>
    </submittedName>
</protein>